<dbReference type="EMBL" id="JARJLG010000022">
    <property type="protein sequence ID" value="KAJ7771113.1"/>
    <property type="molecule type" value="Genomic_DNA"/>
</dbReference>
<dbReference type="AlphaFoldDB" id="A0AAD7JSL6"/>
<comment type="caution">
    <text evidence="1">The sequence shown here is derived from an EMBL/GenBank/DDBJ whole genome shotgun (WGS) entry which is preliminary data.</text>
</comment>
<keyword evidence="2" id="KW-1185">Reference proteome</keyword>
<dbReference type="Proteomes" id="UP001215280">
    <property type="component" value="Unassembled WGS sequence"/>
</dbReference>
<accession>A0AAD7JSL6</accession>
<protein>
    <submittedName>
        <fullName evidence="1">Uncharacterized protein</fullName>
    </submittedName>
</protein>
<reference evidence="1" key="1">
    <citation type="submission" date="2023-03" db="EMBL/GenBank/DDBJ databases">
        <title>Massive genome expansion in bonnet fungi (Mycena s.s.) driven by repeated elements and novel gene families across ecological guilds.</title>
        <authorList>
            <consortium name="Lawrence Berkeley National Laboratory"/>
            <person name="Harder C.B."/>
            <person name="Miyauchi S."/>
            <person name="Viragh M."/>
            <person name="Kuo A."/>
            <person name="Thoen E."/>
            <person name="Andreopoulos B."/>
            <person name="Lu D."/>
            <person name="Skrede I."/>
            <person name="Drula E."/>
            <person name="Henrissat B."/>
            <person name="Morin E."/>
            <person name="Kohler A."/>
            <person name="Barry K."/>
            <person name="LaButti K."/>
            <person name="Morin E."/>
            <person name="Salamov A."/>
            <person name="Lipzen A."/>
            <person name="Mereny Z."/>
            <person name="Hegedus B."/>
            <person name="Baldrian P."/>
            <person name="Stursova M."/>
            <person name="Weitz H."/>
            <person name="Taylor A."/>
            <person name="Grigoriev I.V."/>
            <person name="Nagy L.G."/>
            <person name="Martin F."/>
            <person name="Kauserud H."/>
        </authorList>
    </citation>
    <scope>NUCLEOTIDE SEQUENCE</scope>
    <source>
        <strain evidence="1">CBHHK188m</strain>
    </source>
</reference>
<proteinExistence type="predicted"/>
<name>A0AAD7JSL6_9AGAR</name>
<gene>
    <name evidence="1" type="ORF">DFH07DRAFT_734987</name>
</gene>
<evidence type="ECO:0000313" key="1">
    <source>
        <dbReference type="EMBL" id="KAJ7771113.1"/>
    </source>
</evidence>
<evidence type="ECO:0000313" key="2">
    <source>
        <dbReference type="Proteomes" id="UP001215280"/>
    </source>
</evidence>
<sequence>KHILTKCDANGQRQVWDLASEVWKLKTGQELRPTAGEIMACGAITKQNTGETRLYRLLVSESAFLIWCLCNARVIGDKGEPPEREIQNRWLKITNNRIALDCALTDTAKYGHRGLKKSVVCKTWSKVLLNEDRLPEDWMRETGVLVGVG</sequence>
<feature type="non-terminal residue" evidence="1">
    <location>
        <position position="1"/>
    </location>
</feature>
<organism evidence="1 2">
    <name type="scientific">Mycena maculata</name>
    <dbReference type="NCBI Taxonomy" id="230809"/>
    <lineage>
        <taxon>Eukaryota</taxon>
        <taxon>Fungi</taxon>
        <taxon>Dikarya</taxon>
        <taxon>Basidiomycota</taxon>
        <taxon>Agaricomycotina</taxon>
        <taxon>Agaricomycetes</taxon>
        <taxon>Agaricomycetidae</taxon>
        <taxon>Agaricales</taxon>
        <taxon>Marasmiineae</taxon>
        <taxon>Mycenaceae</taxon>
        <taxon>Mycena</taxon>
    </lineage>
</organism>